<feature type="chain" id="PRO_5003094461" evidence="2">
    <location>
        <begin position="21"/>
        <end position="188"/>
    </location>
</feature>
<evidence type="ECO:0000313" key="4">
    <source>
        <dbReference type="Proteomes" id="UP000000383"/>
    </source>
</evidence>
<dbReference type="OrthoDB" id="9808192at2"/>
<dbReference type="HOGENOM" id="CLU_088877_0_1_4"/>
<name>D7DI68_METV0</name>
<evidence type="ECO:0000256" key="1">
    <source>
        <dbReference type="SAM" id="Phobius"/>
    </source>
</evidence>
<reference evidence="3 4" key="2">
    <citation type="journal article" date="2011" name="J. Bacteriol.">
        <title>Genomes of three methylotrophs from a single niche uncover genetic and metabolic divergence of Methylophilaceae.</title>
        <authorList>
            <person name="Lapidus A."/>
            <person name="Clum A."/>
            <person name="Labutti K."/>
            <person name="Kaluzhnaya M.G."/>
            <person name="Lim S."/>
            <person name="Beck D.A."/>
            <person name="Glavina Del Rio T."/>
            <person name="Nolan M."/>
            <person name="Mavromatis K."/>
            <person name="Huntemann M."/>
            <person name="Lucas S."/>
            <person name="Lidstrom M.E."/>
            <person name="Ivanova N."/>
            <person name="Chistoserdova L."/>
        </authorList>
    </citation>
    <scope>NUCLEOTIDE SEQUENCE [LARGE SCALE GENOMIC DNA]</scope>
    <source>
        <strain evidence="3 4">301</strain>
    </source>
</reference>
<proteinExistence type="predicted"/>
<dbReference type="eggNOG" id="COG2370">
    <property type="taxonomic scope" value="Bacteria"/>
</dbReference>
<keyword evidence="1" id="KW-1133">Transmembrane helix</keyword>
<feature type="transmembrane region" description="Helical" evidence="1">
    <location>
        <begin position="137"/>
        <end position="157"/>
    </location>
</feature>
<evidence type="ECO:0000313" key="3">
    <source>
        <dbReference type="EMBL" id="ADI29753.1"/>
    </source>
</evidence>
<dbReference type="Proteomes" id="UP000000383">
    <property type="component" value="Chromosome"/>
</dbReference>
<dbReference type="PIRSF" id="PIRSF016919">
    <property type="entry name" value="HupE_UreJ"/>
    <property type="match status" value="1"/>
</dbReference>
<keyword evidence="1" id="KW-0812">Transmembrane</keyword>
<dbReference type="InterPro" id="IPR007038">
    <property type="entry name" value="HupE_UreJ"/>
</dbReference>
<feature type="signal peptide" evidence="2">
    <location>
        <begin position="1"/>
        <end position="20"/>
    </location>
</feature>
<evidence type="ECO:0000256" key="2">
    <source>
        <dbReference type="SAM" id="SignalP"/>
    </source>
</evidence>
<dbReference type="STRING" id="666681.M301_1370"/>
<sequence precursor="true">MKKQITIAALFSLFSGIASAHPGHGLDGAYAGFMHPFTGWDHLLVMLAIGVWAAKLGGKARWQLPLTFVAIMATGAVLGLSGLNFAYAETAIAASVMAMGVLLMMSLPMNKMMQLSITALFALFHGLAHGIELQSQSSSAALGGMLFATAMLHSLGLLMASQRVKMVHVLNNSLAWLLLLVGGYLLLA</sequence>
<protein>
    <submittedName>
        <fullName evidence="3">HupE/UreJ protein</fullName>
    </submittedName>
</protein>
<dbReference type="Pfam" id="PF04955">
    <property type="entry name" value="HupE_UreJ"/>
    <property type="match status" value="1"/>
</dbReference>
<dbReference type="KEGG" id="meh:M301_1370"/>
<dbReference type="EMBL" id="CP002056">
    <property type="protein sequence ID" value="ADI29753.1"/>
    <property type="molecule type" value="Genomic_DNA"/>
</dbReference>
<gene>
    <name evidence="3" type="ordered locus">M301_1370</name>
</gene>
<feature type="transmembrane region" description="Helical" evidence="1">
    <location>
        <begin position="169"/>
        <end position="187"/>
    </location>
</feature>
<dbReference type="AlphaFoldDB" id="D7DI68"/>
<organism evidence="3 4">
    <name type="scientific">Methylotenera versatilis (strain 301)</name>
    <dbReference type="NCBI Taxonomy" id="666681"/>
    <lineage>
        <taxon>Bacteria</taxon>
        <taxon>Pseudomonadati</taxon>
        <taxon>Pseudomonadota</taxon>
        <taxon>Betaproteobacteria</taxon>
        <taxon>Nitrosomonadales</taxon>
        <taxon>Methylophilaceae</taxon>
        <taxon>Methylotenera</taxon>
    </lineage>
</organism>
<dbReference type="RefSeq" id="WP_013148067.1">
    <property type="nucleotide sequence ID" value="NC_014207.1"/>
</dbReference>
<keyword evidence="4" id="KW-1185">Reference proteome</keyword>
<keyword evidence="1" id="KW-0472">Membrane</keyword>
<accession>D7DI68</accession>
<reference evidence="4" key="1">
    <citation type="submission" date="2010-05" db="EMBL/GenBank/DDBJ databases">
        <title>Complete sequence of Methylotenera sp. 301.</title>
        <authorList>
            <person name="Lucas S."/>
            <person name="Copeland A."/>
            <person name="Lapidus A."/>
            <person name="Cheng J.-F."/>
            <person name="Bruce D."/>
            <person name="Goodwin L."/>
            <person name="Pitluck S."/>
            <person name="Clum A."/>
            <person name="Land M."/>
            <person name="Hauser L."/>
            <person name="Kyrpides N."/>
            <person name="Ivanova N."/>
            <person name="Chistoservova L."/>
            <person name="Kalyuzhnaya M."/>
            <person name="Woyke T."/>
        </authorList>
    </citation>
    <scope>NUCLEOTIDE SEQUENCE [LARGE SCALE GENOMIC DNA]</scope>
    <source>
        <strain evidence="4">301</strain>
    </source>
</reference>
<keyword evidence="2" id="KW-0732">Signal</keyword>
<feature type="transmembrane region" description="Helical" evidence="1">
    <location>
        <begin position="66"/>
        <end position="85"/>
    </location>
</feature>